<keyword evidence="1" id="KW-0812">Transmembrane</keyword>
<dbReference type="Proteomes" id="UP000461162">
    <property type="component" value="Unassembled WGS sequence"/>
</dbReference>
<gene>
    <name evidence="2" type="ORF">GKC30_08670</name>
</gene>
<organism evidence="2 3">
    <name type="scientific">Pseudodesulfovibrio alkaliphilus</name>
    <dbReference type="NCBI Taxonomy" id="2661613"/>
    <lineage>
        <taxon>Bacteria</taxon>
        <taxon>Pseudomonadati</taxon>
        <taxon>Thermodesulfobacteriota</taxon>
        <taxon>Desulfovibrionia</taxon>
        <taxon>Desulfovibrionales</taxon>
        <taxon>Desulfovibrionaceae</taxon>
    </lineage>
</organism>
<evidence type="ECO:0000313" key="3">
    <source>
        <dbReference type="Proteomes" id="UP000461162"/>
    </source>
</evidence>
<dbReference type="Pfam" id="PF14333">
    <property type="entry name" value="DUF4389"/>
    <property type="match status" value="1"/>
</dbReference>
<dbReference type="InterPro" id="IPR025498">
    <property type="entry name" value="DUF4389"/>
</dbReference>
<evidence type="ECO:0000313" key="2">
    <source>
        <dbReference type="EMBL" id="MUM77705.1"/>
    </source>
</evidence>
<comment type="caution">
    <text evidence="2">The sequence shown here is derived from an EMBL/GenBank/DDBJ whole genome shotgun (WGS) entry which is preliminary data.</text>
</comment>
<dbReference type="AlphaFoldDB" id="A0A7K1KNN3"/>
<reference evidence="2 3" key="1">
    <citation type="submission" date="2019-11" db="EMBL/GenBank/DDBJ databases">
        <title>Pseudodesulfovibrio alkaliphilus, sp. nov., an alkaliphilic sulfate-reducing bacteria from mud volcano of Taman peninsula, Russia.</title>
        <authorList>
            <person name="Frolova A."/>
            <person name="Merkel A.Y."/>
            <person name="Slobodkin A.I."/>
        </authorList>
    </citation>
    <scope>NUCLEOTIDE SEQUENCE [LARGE SCALE GENOMIC DNA]</scope>
    <source>
        <strain evidence="2 3">F-1</strain>
    </source>
</reference>
<protein>
    <submittedName>
        <fullName evidence="2">DUF4389 domain-containing protein</fullName>
    </submittedName>
</protein>
<evidence type="ECO:0000256" key="1">
    <source>
        <dbReference type="SAM" id="Phobius"/>
    </source>
</evidence>
<accession>A0A7K1KNN3</accession>
<keyword evidence="1" id="KW-0472">Membrane</keyword>
<dbReference type="EMBL" id="WODC01000005">
    <property type="protein sequence ID" value="MUM77705.1"/>
    <property type="molecule type" value="Genomic_DNA"/>
</dbReference>
<feature type="transmembrane region" description="Helical" evidence="1">
    <location>
        <begin position="20"/>
        <end position="49"/>
    </location>
</feature>
<keyword evidence="1" id="KW-1133">Transmembrane helix</keyword>
<keyword evidence="3" id="KW-1185">Reference proteome</keyword>
<proteinExistence type="predicted"/>
<name>A0A7K1KNN3_9BACT</name>
<sequence>MADPTIPTEAGRGDILKRLLITIACLIFLKVVRLLVQLAAVFQFLFLLAAKRHSEPLRRFCNALSGYGYRLMRYATLNDNERPFPFSRFPDDGEWEKPAQRVTFK</sequence>
<dbReference type="RefSeq" id="WP_155934126.1">
    <property type="nucleotide sequence ID" value="NZ_WODC01000005.1"/>
</dbReference>